<dbReference type="SUPFAM" id="SSF54826">
    <property type="entry name" value="Enolase N-terminal domain-like"/>
    <property type="match status" value="1"/>
</dbReference>
<evidence type="ECO:0000256" key="1">
    <source>
        <dbReference type="ARBA" id="ARBA00001426"/>
    </source>
</evidence>
<comment type="caution">
    <text evidence="5">The sequence shown here is derived from an EMBL/GenBank/DDBJ whole genome shotgun (WGS) entry which is preliminary data.</text>
</comment>
<evidence type="ECO:0000256" key="3">
    <source>
        <dbReference type="ARBA" id="ARBA00011973"/>
    </source>
</evidence>
<dbReference type="Gene3D" id="3.30.390.10">
    <property type="entry name" value="Enolase-like, N-terminal domain"/>
    <property type="match status" value="1"/>
</dbReference>
<protein>
    <recommendedName>
        <fullName evidence="3">glucarate dehydratase</fullName>
        <ecNumber evidence="3">4.2.1.40</ecNumber>
    </recommendedName>
</protein>
<dbReference type="InterPro" id="IPR013342">
    <property type="entry name" value="Mandelate_racemase_C"/>
</dbReference>
<dbReference type="PANTHER" id="PTHR48080:SF4">
    <property type="entry name" value="GLUCARATE DEHYDRATASE"/>
    <property type="match status" value="1"/>
</dbReference>
<comment type="pathway">
    <text evidence="2">Carbohydrate acid metabolism; D-glucarate degradation; 2,5-dioxopentanoate from D-glucarate: step 1/2.</text>
</comment>
<dbReference type="RefSeq" id="WP_223408147.1">
    <property type="nucleotide sequence ID" value="NZ_JAGSHT010000016.1"/>
</dbReference>
<dbReference type="Gene3D" id="3.20.20.120">
    <property type="entry name" value="Enolase-like C-terminal domain"/>
    <property type="match status" value="1"/>
</dbReference>
<dbReference type="Proteomes" id="UP000826651">
    <property type="component" value="Unassembled WGS sequence"/>
</dbReference>
<sequence>MGSHDPAQLVGERLVAVEPTSLRVRYPRTVGRNARLGSHGSGFPTTAVTLRTSSGHSGWGLVEGRIHDLQQWVGRSVTELFHPDVGVLEKTAAPLDFALHDLVARIFEVPVHELLGGQGTRSVPCYSGAIYFDDLDPEDAPRGISAVLENCASDWAAGFRAFKLKIGRGFRWMDHDAGFARDIEVTRAVREAYPAARILVDANNGYTPAETVDYLRAVQDCALYWIEEPFHEESSGLGMVRDHLRESGSDVLIADGEFEPDEQHVLELARRGLVDVLLMDVCSFGPTAWRRLMPTLAEIGVLASPHAWGQPLKTAYAAQLAAGLGNIATVEGVPGSTDGVTGEAFVLRDGAVAVPDASGFGLRLTASRGVA</sequence>
<dbReference type="Pfam" id="PF13378">
    <property type="entry name" value="MR_MLE_C"/>
    <property type="match status" value="1"/>
</dbReference>
<name>A0ABS7SC01_9MICO</name>
<dbReference type="InterPro" id="IPR036849">
    <property type="entry name" value="Enolase-like_C_sf"/>
</dbReference>
<reference evidence="5 6" key="1">
    <citation type="submission" date="2021-04" db="EMBL/GenBank/DDBJ databases">
        <title>Ruania sp. nov., isolated from sandy soil of mangrove forest.</title>
        <authorList>
            <person name="Ge X."/>
            <person name="Huang R."/>
            <person name="Liu W."/>
        </authorList>
    </citation>
    <scope>NUCLEOTIDE SEQUENCE [LARGE SCALE GENOMIC DNA]</scope>
    <source>
        <strain evidence="5 6">N2-46</strain>
    </source>
</reference>
<dbReference type="EMBL" id="JAGSHT010000016">
    <property type="protein sequence ID" value="MBZ2197894.1"/>
    <property type="molecule type" value="Genomic_DNA"/>
</dbReference>
<dbReference type="InterPro" id="IPR029065">
    <property type="entry name" value="Enolase_C-like"/>
</dbReference>
<comment type="catalytic activity">
    <reaction evidence="1">
        <text>D-glucarate = 5-dehydro-4-deoxy-D-glucarate + H2O</text>
        <dbReference type="Rhea" id="RHEA:14573"/>
        <dbReference type="ChEBI" id="CHEBI:15377"/>
        <dbReference type="ChEBI" id="CHEBI:30612"/>
        <dbReference type="ChEBI" id="CHEBI:42819"/>
        <dbReference type="EC" id="4.2.1.40"/>
    </reaction>
</comment>
<evidence type="ECO:0000313" key="6">
    <source>
        <dbReference type="Proteomes" id="UP000826651"/>
    </source>
</evidence>
<dbReference type="EC" id="4.2.1.40" evidence="3"/>
<dbReference type="InterPro" id="IPR029017">
    <property type="entry name" value="Enolase-like_N"/>
</dbReference>
<evidence type="ECO:0000259" key="4">
    <source>
        <dbReference type="SMART" id="SM00922"/>
    </source>
</evidence>
<accession>A0ABS7SC01</accession>
<dbReference type="SMART" id="SM00922">
    <property type="entry name" value="MR_MLE"/>
    <property type="match status" value="1"/>
</dbReference>
<dbReference type="SUPFAM" id="SSF51604">
    <property type="entry name" value="Enolase C-terminal domain-like"/>
    <property type="match status" value="1"/>
</dbReference>
<feature type="domain" description="Mandelate racemase/muconate lactonizing enzyme C-terminal" evidence="4">
    <location>
        <begin position="144"/>
        <end position="247"/>
    </location>
</feature>
<organism evidence="5 6">
    <name type="scientific">Occultella gossypii</name>
    <dbReference type="NCBI Taxonomy" id="2800820"/>
    <lineage>
        <taxon>Bacteria</taxon>
        <taxon>Bacillati</taxon>
        <taxon>Actinomycetota</taxon>
        <taxon>Actinomycetes</taxon>
        <taxon>Micrococcales</taxon>
        <taxon>Ruaniaceae</taxon>
        <taxon>Occultella</taxon>
    </lineage>
</organism>
<dbReference type="SFLD" id="SFLDS00001">
    <property type="entry name" value="Enolase"/>
    <property type="match status" value="1"/>
</dbReference>
<keyword evidence="6" id="KW-1185">Reference proteome</keyword>
<dbReference type="InterPro" id="IPR034593">
    <property type="entry name" value="DgoD-like"/>
</dbReference>
<evidence type="ECO:0000313" key="5">
    <source>
        <dbReference type="EMBL" id="MBZ2197894.1"/>
    </source>
</evidence>
<proteinExistence type="predicted"/>
<gene>
    <name evidence="5" type="ORF">KCQ71_17170</name>
</gene>
<dbReference type="PANTHER" id="PTHR48080">
    <property type="entry name" value="D-GALACTONATE DEHYDRATASE-RELATED"/>
    <property type="match status" value="1"/>
</dbReference>
<evidence type="ECO:0000256" key="2">
    <source>
        <dbReference type="ARBA" id="ARBA00005183"/>
    </source>
</evidence>